<dbReference type="Proteomes" id="UP001493487">
    <property type="component" value="Unassembled WGS sequence"/>
</dbReference>
<evidence type="ECO:0000313" key="4">
    <source>
        <dbReference type="Proteomes" id="UP001493487"/>
    </source>
</evidence>
<feature type="signal peptide" evidence="2">
    <location>
        <begin position="1"/>
        <end position="24"/>
    </location>
</feature>
<keyword evidence="4" id="KW-1185">Reference proteome</keyword>
<feature type="compositionally biased region" description="Polar residues" evidence="1">
    <location>
        <begin position="32"/>
        <end position="46"/>
    </location>
</feature>
<dbReference type="PANTHER" id="PTHR43649">
    <property type="entry name" value="ARABINOSE-BINDING PROTEIN-RELATED"/>
    <property type="match status" value="1"/>
</dbReference>
<proteinExistence type="predicted"/>
<sequence length="493" mass="54279">MNGKMRRSAQLALIALCAIALVIAGCSKNNGNNASSTQPAATNSQGSESSSASPTSEASPESKPVTIKVSNWPKPNEEAQVKVYDAFVAKMKEKYAYINVEKDEWGYDVSSFLPKAASGELPTVYETFFTEADKIIKANYAADITDLITKNDFDKALNPDLLKLVEKDGKYFGIPKDGYVIGLMYNVNLFKQAGLVDEKGVPKFPKTYEELAQTAQIIKDKTGKPGFFFPTKNNQGGWMFMNIAWAYGAEFEQQVEGKWKAVFNTPEAAAALQYVKDLKWKYNVLPANNLVDVGTDLFQMFGTDQVGMSFGMPEWGNAMVQNLKMSKDNFAVSALPAGPKGNVTLLGGGLYMFAPDSTPEQLDSAFKWLEVKGFSPQTTQESLDGLETSSKTANEQGLIVGPHGLRVWVNEDRINAEQKIVDKYTNINMDMFNDYMTNGSAGLRPEVPVNAQELYKTLDVVIQAVLTNKNADPKTLLDKAASDFQKDYLDKVQ</sequence>
<dbReference type="RefSeq" id="WP_232189863.1">
    <property type="nucleotide sequence ID" value="NZ_JAIOAP010000024.1"/>
</dbReference>
<gene>
    <name evidence="3" type="ORF">QJS35_30840</name>
</gene>
<evidence type="ECO:0000256" key="1">
    <source>
        <dbReference type="SAM" id="MobiDB-lite"/>
    </source>
</evidence>
<feature type="compositionally biased region" description="Low complexity" evidence="1">
    <location>
        <begin position="47"/>
        <end position="62"/>
    </location>
</feature>
<dbReference type="InterPro" id="IPR050490">
    <property type="entry name" value="Bact_solute-bd_prot1"/>
</dbReference>
<dbReference type="PANTHER" id="PTHR43649:SF16">
    <property type="entry name" value="SUGAR-BINDING LIPOPROTEIN"/>
    <property type="match status" value="1"/>
</dbReference>
<name>A0ABV1L347_9BACL</name>
<dbReference type="PROSITE" id="PS51257">
    <property type="entry name" value="PROKAR_LIPOPROTEIN"/>
    <property type="match status" value="1"/>
</dbReference>
<evidence type="ECO:0008006" key="5">
    <source>
        <dbReference type="Google" id="ProtNLM"/>
    </source>
</evidence>
<evidence type="ECO:0000313" key="3">
    <source>
        <dbReference type="EMBL" id="MEQ4486784.1"/>
    </source>
</evidence>
<dbReference type="Gene3D" id="3.40.190.10">
    <property type="entry name" value="Periplasmic binding protein-like II"/>
    <property type="match status" value="1"/>
</dbReference>
<protein>
    <recommendedName>
        <fullName evidence="5">Extracellular solute-binding protein</fullName>
    </recommendedName>
</protein>
<accession>A0ABV1L347</accession>
<dbReference type="EMBL" id="JASKHM010000025">
    <property type="protein sequence ID" value="MEQ4486784.1"/>
    <property type="molecule type" value="Genomic_DNA"/>
</dbReference>
<comment type="caution">
    <text evidence="3">The sequence shown here is derived from an EMBL/GenBank/DDBJ whole genome shotgun (WGS) entry which is preliminary data.</text>
</comment>
<reference evidence="3 4" key="1">
    <citation type="journal article" date="2023" name="Genome Announc.">
        <title>Pan-Genome Analyses of the Genus Cohnella and Proposal of the Novel Species Cohnella silvisoli sp. nov., Isolated from Forest Soil.</title>
        <authorList>
            <person name="Wang C."/>
            <person name="Mao L."/>
            <person name="Bao G."/>
            <person name="Zhu H."/>
        </authorList>
    </citation>
    <scope>NUCLEOTIDE SEQUENCE [LARGE SCALE GENOMIC DNA]</scope>
    <source>
        <strain evidence="3 4">NL03-T5-1</strain>
    </source>
</reference>
<dbReference type="SUPFAM" id="SSF53850">
    <property type="entry name" value="Periplasmic binding protein-like II"/>
    <property type="match status" value="1"/>
</dbReference>
<feature type="region of interest" description="Disordered" evidence="1">
    <location>
        <begin position="32"/>
        <end position="71"/>
    </location>
</feature>
<feature type="chain" id="PRO_5046828663" description="Extracellular solute-binding protein" evidence="2">
    <location>
        <begin position="25"/>
        <end position="493"/>
    </location>
</feature>
<keyword evidence="2" id="KW-0732">Signal</keyword>
<organism evidence="3 4">
    <name type="scientific">Cohnella silvisoli</name>
    <dbReference type="NCBI Taxonomy" id="2873699"/>
    <lineage>
        <taxon>Bacteria</taxon>
        <taxon>Bacillati</taxon>
        <taxon>Bacillota</taxon>
        <taxon>Bacilli</taxon>
        <taxon>Bacillales</taxon>
        <taxon>Paenibacillaceae</taxon>
        <taxon>Cohnella</taxon>
    </lineage>
</organism>
<evidence type="ECO:0000256" key="2">
    <source>
        <dbReference type="SAM" id="SignalP"/>
    </source>
</evidence>